<dbReference type="Proteomes" id="UP000187465">
    <property type="component" value="Unassembled WGS sequence"/>
</dbReference>
<evidence type="ECO:0000313" key="2">
    <source>
        <dbReference type="Proteomes" id="UP000187465"/>
    </source>
</evidence>
<accession>A0A1R0XDF6</accession>
<evidence type="ECO:0000313" key="1">
    <source>
        <dbReference type="EMBL" id="OMD33092.1"/>
    </source>
</evidence>
<sequence length="231" mass="26005">MQDTGIGGLIPEAWKPIYHNPLASTSDIAGFQMEGEGTVSFPLQRMRLESTIHAEAGQQANVVLWCPEEFPADLAVSWNFRPLCEPGLAILFIAAKGEGGKDLFDSTLARRTGEYDQYHHGQIDTYHISYFRRRWVEEREFHTCNLRKSYGFHLVAQAADPLPDVSDMTEPYRMLVVKRGPMLSFAINELPIFTWIDDGETYGPLLTGGKIGFRQMAPLIAEYSNLSVFGQ</sequence>
<dbReference type="InterPro" id="IPR013320">
    <property type="entry name" value="ConA-like_dom_sf"/>
</dbReference>
<evidence type="ECO:0008006" key="3">
    <source>
        <dbReference type="Google" id="ProtNLM"/>
    </source>
</evidence>
<proteinExistence type="predicted"/>
<name>A0A1R0XDF6_9BACL</name>
<protein>
    <recommendedName>
        <fullName evidence="3">DUF1961 domain-containing protein</fullName>
    </recommendedName>
</protein>
<dbReference type="Pfam" id="PF09224">
    <property type="entry name" value="DUF1961"/>
    <property type="match status" value="1"/>
</dbReference>
<dbReference type="AlphaFoldDB" id="A0A1R0XDF6"/>
<comment type="caution">
    <text evidence="1">The sequence shown here is derived from an EMBL/GenBank/DDBJ whole genome shotgun (WGS) entry which is preliminary data.</text>
</comment>
<dbReference type="InterPro" id="IPR015305">
    <property type="entry name" value="DUF1961"/>
</dbReference>
<gene>
    <name evidence="1" type="ORF">BJP51_14060</name>
</gene>
<dbReference type="EMBL" id="MKQP01000015">
    <property type="protein sequence ID" value="OMD33092.1"/>
    <property type="molecule type" value="Genomic_DNA"/>
</dbReference>
<dbReference type="Gene3D" id="2.60.120.200">
    <property type="match status" value="1"/>
</dbReference>
<reference evidence="1 2" key="1">
    <citation type="submission" date="2016-10" db="EMBL/GenBank/DDBJ databases">
        <title>Paenibacillus species isolates.</title>
        <authorList>
            <person name="Beno S.M."/>
        </authorList>
    </citation>
    <scope>NUCLEOTIDE SEQUENCE [LARGE SCALE GENOMIC DNA]</scope>
    <source>
        <strain evidence="1 2">FSL H7-0604</strain>
    </source>
</reference>
<organism evidence="1 2">
    <name type="scientific">Paenibacillus odorifer</name>
    <dbReference type="NCBI Taxonomy" id="189426"/>
    <lineage>
        <taxon>Bacteria</taxon>
        <taxon>Bacillati</taxon>
        <taxon>Bacillota</taxon>
        <taxon>Bacilli</taxon>
        <taxon>Bacillales</taxon>
        <taxon>Paenibacillaceae</taxon>
        <taxon>Paenibacillus</taxon>
    </lineage>
</organism>
<dbReference type="SUPFAM" id="SSF49899">
    <property type="entry name" value="Concanavalin A-like lectins/glucanases"/>
    <property type="match status" value="1"/>
</dbReference>